<dbReference type="InterPro" id="IPR036259">
    <property type="entry name" value="MFS_trans_sf"/>
</dbReference>
<evidence type="ECO:0000313" key="4">
    <source>
        <dbReference type="EMBL" id="KAF5315387.1"/>
    </source>
</evidence>
<feature type="transmembrane region" description="Helical" evidence="2">
    <location>
        <begin position="102"/>
        <end position="119"/>
    </location>
</feature>
<feature type="transmembrane region" description="Helical" evidence="2">
    <location>
        <begin position="131"/>
        <end position="148"/>
    </location>
</feature>
<dbReference type="OrthoDB" id="2105912at2759"/>
<protein>
    <recommendedName>
        <fullName evidence="3">Major facilitator superfamily (MFS) profile domain-containing protein</fullName>
    </recommendedName>
</protein>
<dbReference type="PROSITE" id="PS50850">
    <property type="entry name" value="MFS"/>
    <property type="match status" value="1"/>
</dbReference>
<gene>
    <name evidence="4" type="ORF">D9619_007466</name>
</gene>
<evidence type="ECO:0000259" key="3">
    <source>
        <dbReference type="PROSITE" id="PS50850"/>
    </source>
</evidence>
<dbReference type="AlphaFoldDB" id="A0A8H5EX00"/>
<dbReference type="Pfam" id="PF07690">
    <property type="entry name" value="MFS_1"/>
    <property type="match status" value="1"/>
</dbReference>
<feature type="transmembrane region" description="Helical" evidence="2">
    <location>
        <begin position="350"/>
        <end position="369"/>
    </location>
</feature>
<reference evidence="4 5" key="1">
    <citation type="journal article" date="2020" name="ISME J.">
        <title>Uncovering the hidden diversity of litter-decomposition mechanisms in mushroom-forming fungi.</title>
        <authorList>
            <person name="Floudas D."/>
            <person name="Bentzer J."/>
            <person name="Ahren D."/>
            <person name="Johansson T."/>
            <person name="Persson P."/>
            <person name="Tunlid A."/>
        </authorList>
    </citation>
    <scope>NUCLEOTIDE SEQUENCE [LARGE SCALE GENOMIC DNA]</scope>
    <source>
        <strain evidence="4 5">CBS 101986</strain>
    </source>
</reference>
<feature type="transmembrane region" description="Helical" evidence="2">
    <location>
        <begin position="266"/>
        <end position="287"/>
    </location>
</feature>
<dbReference type="InterPro" id="IPR020846">
    <property type="entry name" value="MFS_dom"/>
</dbReference>
<organism evidence="4 5">
    <name type="scientific">Psilocybe cf. subviscida</name>
    <dbReference type="NCBI Taxonomy" id="2480587"/>
    <lineage>
        <taxon>Eukaryota</taxon>
        <taxon>Fungi</taxon>
        <taxon>Dikarya</taxon>
        <taxon>Basidiomycota</taxon>
        <taxon>Agaricomycotina</taxon>
        <taxon>Agaricomycetes</taxon>
        <taxon>Agaricomycetidae</taxon>
        <taxon>Agaricales</taxon>
        <taxon>Agaricineae</taxon>
        <taxon>Strophariaceae</taxon>
        <taxon>Psilocybe</taxon>
    </lineage>
</organism>
<feature type="transmembrane region" description="Helical" evidence="2">
    <location>
        <begin position="187"/>
        <end position="213"/>
    </location>
</feature>
<sequence>MASSSQISSHSTLAGDIEPQTSLKELEKPTHTLVTHGPTNDFGFLPIPERLQYRSNRPFEFGLWMNWGLSFAATFLISNLYYNQPLLIQMAKTFNVSYEEVSLIPTLIQTGYAAGMFFICPLGDLIRRRQLLLLLIFATASLTIGLAFSPSLRAFQVLSFLLGVTNVSPQILVPLAADLAPPERRGFAYSIVLTGMISGVLIARVLAGIIAQYARWQVVYYMAIGAQYFIVAGIYWGIPDYPEKNKGMTYWGILWTMLKYSVTEPLMVQIELISIATSACFSSYWVTLTFLLGGPPYNYSTIVIGLFGLVGLTGMAFGPLAGKVIDKFAPWHGILIGTLLLLVFQGIQTAAGGINIAAVVIACVGLDAVRQVQNVSIVTCIFSIDMEAISRLNALFVLAYYIGQLMGTSVGTKVFVDHGWRAASWLCMALYALQLAILLVRGPHCKRKTWVGYEGGIGLRRMRQA</sequence>
<feature type="transmembrane region" description="Helical" evidence="2">
    <location>
        <begin position="61"/>
        <end position="82"/>
    </location>
</feature>
<dbReference type="CDD" id="cd17324">
    <property type="entry name" value="MFS_NepI_like"/>
    <property type="match status" value="1"/>
</dbReference>
<keyword evidence="2" id="KW-0472">Membrane</keyword>
<name>A0A8H5EX00_9AGAR</name>
<dbReference type="PANTHER" id="PTHR42910:SF1">
    <property type="entry name" value="MAJOR FACILITATOR SUPERFAMILY (MFS) PROFILE DOMAIN-CONTAINING PROTEIN"/>
    <property type="match status" value="1"/>
</dbReference>
<dbReference type="SUPFAM" id="SSF103473">
    <property type="entry name" value="MFS general substrate transporter"/>
    <property type="match status" value="1"/>
</dbReference>
<dbReference type="EMBL" id="JAACJJ010000043">
    <property type="protein sequence ID" value="KAF5315387.1"/>
    <property type="molecule type" value="Genomic_DNA"/>
</dbReference>
<keyword evidence="5" id="KW-1185">Reference proteome</keyword>
<feature type="transmembrane region" description="Helical" evidence="2">
    <location>
        <begin position="299"/>
        <end position="321"/>
    </location>
</feature>
<keyword evidence="2" id="KW-0812">Transmembrane</keyword>
<evidence type="ECO:0000313" key="5">
    <source>
        <dbReference type="Proteomes" id="UP000567179"/>
    </source>
</evidence>
<dbReference type="InterPro" id="IPR011701">
    <property type="entry name" value="MFS"/>
</dbReference>
<dbReference type="GO" id="GO:0016020">
    <property type="term" value="C:membrane"/>
    <property type="evidence" value="ECO:0007669"/>
    <property type="project" value="UniProtKB-SubCell"/>
</dbReference>
<keyword evidence="2" id="KW-1133">Transmembrane helix</keyword>
<comment type="caution">
    <text evidence="4">The sequence shown here is derived from an EMBL/GenBank/DDBJ whole genome shotgun (WGS) entry which is preliminary data.</text>
</comment>
<feature type="transmembrane region" description="Helical" evidence="2">
    <location>
        <begin position="381"/>
        <end position="402"/>
    </location>
</feature>
<evidence type="ECO:0000256" key="1">
    <source>
        <dbReference type="ARBA" id="ARBA00004141"/>
    </source>
</evidence>
<dbReference type="Gene3D" id="1.20.1250.20">
    <property type="entry name" value="MFS general substrate transporter like domains"/>
    <property type="match status" value="1"/>
</dbReference>
<accession>A0A8H5EX00</accession>
<proteinExistence type="predicted"/>
<feature type="transmembrane region" description="Helical" evidence="2">
    <location>
        <begin position="422"/>
        <end position="440"/>
    </location>
</feature>
<dbReference type="Proteomes" id="UP000567179">
    <property type="component" value="Unassembled WGS sequence"/>
</dbReference>
<comment type="subcellular location">
    <subcellularLocation>
        <location evidence="1">Membrane</location>
        <topology evidence="1">Multi-pass membrane protein</topology>
    </subcellularLocation>
</comment>
<feature type="domain" description="Major facilitator superfamily (MFS) profile" evidence="3">
    <location>
        <begin position="59"/>
        <end position="446"/>
    </location>
</feature>
<evidence type="ECO:0000256" key="2">
    <source>
        <dbReference type="SAM" id="Phobius"/>
    </source>
</evidence>
<feature type="transmembrane region" description="Helical" evidence="2">
    <location>
        <begin position="219"/>
        <end position="238"/>
    </location>
</feature>
<dbReference type="PANTHER" id="PTHR42910">
    <property type="entry name" value="TRANSPORTER SCO4007-RELATED"/>
    <property type="match status" value="1"/>
</dbReference>
<dbReference type="GO" id="GO:0022857">
    <property type="term" value="F:transmembrane transporter activity"/>
    <property type="evidence" value="ECO:0007669"/>
    <property type="project" value="InterPro"/>
</dbReference>